<sequence length="85" mass="9535">MEIKVLGQGCVQCDKLERDLMEVMAEIDLAADLEHVREIKEIGKYGVMGMPALIINGKVMSVGRVPPKTKLKEWLEEAQGLRRKA</sequence>
<dbReference type="InterPro" id="IPR036249">
    <property type="entry name" value="Thioredoxin-like_sf"/>
</dbReference>
<dbReference type="NCBIfam" id="TIGR00412">
    <property type="entry name" value="redox_disulf_2"/>
    <property type="match status" value="1"/>
</dbReference>
<name>A0A8J6T213_9DELT</name>
<organism evidence="2 3">
    <name type="scientific">Candidatus Desulfacyla euxinica</name>
    <dbReference type="NCBI Taxonomy" id="2841693"/>
    <lineage>
        <taxon>Bacteria</taxon>
        <taxon>Deltaproteobacteria</taxon>
        <taxon>Candidatus Desulfacyla</taxon>
    </lineage>
</organism>
<dbReference type="Proteomes" id="UP000650524">
    <property type="component" value="Unassembled WGS sequence"/>
</dbReference>
<evidence type="ECO:0000313" key="2">
    <source>
        <dbReference type="EMBL" id="MBC8176345.1"/>
    </source>
</evidence>
<dbReference type="Gene3D" id="3.40.30.10">
    <property type="entry name" value="Glutaredoxin"/>
    <property type="match status" value="1"/>
</dbReference>
<dbReference type="PANTHER" id="PTHR36450:SF1">
    <property type="entry name" value="THIOREDOXIN"/>
    <property type="match status" value="1"/>
</dbReference>
<feature type="domain" description="Thioredoxin-like fold" evidence="1">
    <location>
        <begin position="1"/>
        <end position="76"/>
    </location>
</feature>
<dbReference type="InterPro" id="IPR005243">
    <property type="entry name" value="THIRX-like_proc"/>
</dbReference>
<gene>
    <name evidence="2" type="ORF">H8E19_02995</name>
</gene>
<dbReference type="AlphaFoldDB" id="A0A8J6T213"/>
<dbReference type="EMBL" id="JACNJD010000127">
    <property type="protein sequence ID" value="MBC8176345.1"/>
    <property type="molecule type" value="Genomic_DNA"/>
</dbReference>
<protein>
    <submittedName>
        <fullName evidence="2">Thioredoxin family protein</fullName>
    </submittedName>
</protein>
<dbReference type="Pfam" id="PF13192">
    <property type="entry name" value="Thioredoxin_3"/>
    <property type="match status" value="1"/>
</dbReference>
<comment type="caution">
    <text evidence="2">The sequence shown here is derived from an EMBL/GenBank/DDBJ whole genome shotgun (WGS) entry which is preliminary data.</text>
</comment>
<dbReference type="InterPro" id="IPR012336">
    <property type="entry name" value="Thioredoxin-like_fold"/>
</dbReference>
<dbReference type="SUPFAM" id="SSF52833">
    <property type="entry name" value="Thioredoxin-like"/>
    <property type="match status" value="1"/>
</dbReference>
<evidence type="ECO:0000313" key="3">
    <source>
        <dbReference type="Proteomes" id="UP000650524"/>
    </source>
</evidence>
<accession>A0A8J6T213</accession>
<evidence type="ECO:0000259" key="1">
    <source>
        <dbReference type="Pfam" id="PF13192"/>
    </source>
</evidence>
<dbReference type="PANTHER" id="PTHR36450">
    <property type="entry name" value="THIOREDOXIN"/>
    <property type="match status" value="1"/>
</dbReference>
<reference evidence="2 3" key="1">
    <citation type="submission" date="2020-08" db="EMBL/GenBank/DDBJ databases">
        <title>Bridging the membrane lipid divide: bacteria of the FCB group superphylum have the potential to synthesize archaeal ether lipids.</title>
        <authorList>
            <person name="Villanueva L."/>
            <person name="Von Meijenfeldt F.A.B."/>
            <person name="Westbye A.B."/>
            <person name="Yadav S."/>
            <person name="Hopmans E.C."/>
            <person name="Dutilh B.E."/>
            <person name="Sinninghe Damste J.S."/>
        </authorList>
    </citation>
    <scope>NUCLEOTIDE SEQUENCE [LARGE SCALE GENOMIC DNA]</scope>
    <source>
        <strain evidence="2">NIOZ-UU27</strain>
    </source>
</reference>
<proteinExistence type="predicted"/>